<keyword evidence="3" id="KW-1185">Reference proteome</keyword>
<dbReference type="KEGG" id="cmr:Cycma_0120"/>
<protein>
    <recommendedName>
        <fullName evidence="4">Transmembrane protein</fullName>
    </recommendedName>
</protein>
<feature type="transmembrane region" description="Helical" evidence="1">
    <location>
        <begin position="40"/>
        <end position="57"/>
    </location>
</feature>
<evidence type="ECO:0000313" key="2">
    <source>
        <dbReference type="EMBL" id="AEL23904.1"/>
    </source>
</evidence>
<keyword evidence="1" id="KW-0472">Membrane</keyword>
<dbReference type="OrthoDB" id="954677at2"/>
<dbReference type="eggNOG" id="ENOG50333ZA">
    <property type="taxonomic scope" value="Bacteria"/>
</dbReference>
<name>G0J0I8_CYCMS</name>
<accession>G0J0I8</accession>
<feature type="transmembrane region" description="Helical" evidence="1">
    <location>
        <begin position="144"/>
        <end position="162"/>
    </location>
</feature>
<keyword evidence="1" id="KW-0812">Transmembrane</keyword>
<sequence length="181" mass="20731">MELDKLKSTWDQSSTGEKNQNELLIMTKVENHPTIKKMKLKFFIEALLLIVFMAVYYDGFDGGTKPLWANLLLIGATSLYIFVRFIGWIILRNPINGDNLKQSLLNFQSKLKQITIAIVLTSFLFGCAVISFFSSSIYFTKGKYASIACMLLSLFLLVYLSSRNWSKRISKIKTNLKEFDV</sequence>
<proteinExistence type="predicted"/>
<dbReference type="HOGENOM" id="CLU_1453550_0_0_10"/>
<evidence type="ECO:0000313" key="3">
    <source>
        <dbReference type="Proteomes" id="UP000001635"/>
    </source>
</evidence>
<organism evidence="2 3">
    <name type="scientific">Cyclobacterium marinum (strain ATCC 25205 / DSM 745 / LMG 13164 / NCIMB 1802)</name>
    <name type="common">Flectobacillus marinus</name>
    <dbReference type="NCBI Taxonomy" id="880070"/>
    <lineage>
        <taxon>Bacteria</taxon>
        <taxon>Pseudomonadati</taxon>
        <taxon>Bacteroidota</taxon>
        <taxon>Cytophagia</taxon>
        <taxon>Cytophagales</taxon>
        <taxon>Cyclobacteriaceae</taxon>
        <taxon>Cyclobacterium</taxon>
    </lineage>
</organism>
<evidence type="ECO:0000256" key="1">
    <source>
        <dbReference type="SAM" id="Phobius"/>
    </source>
</evidence>
<dbReference type="STRING" id="880070.Cycma_0120"/>
<reference evidence="3" key="1">
    <citation type="submission" date="2011-07" db="EMBL/GenBank/DDBJ databases">
        <title>The complete genome of Cyclobacterium marinum DSM 745.</title>
        <authorList>
            <person name="Lucas S."/>
            <person name="Han J."/>
            <person name="Lapidus A."/>
            <person name="Bruce D."/>
            <person name="Goodwin L."/>
            <person name="Pitluck S."/>
            <person name="Peters L."/>
            <person name="Kyrpides N."/>
            <person name="Mavromatis K."/>
            <person name="Ivanova N."/>
            <person name="Ovchinnikova G."/>
            <person name="Chertkov O."/>
            <person name="Detter J.C."/>
            <person name="Tapia R."/>
            <person name="Han C."/>
            <person name="Land M."/>
            <person name="Hauser L."/>
            <person name="Markowitz V."/>
            <person name="Cheng J.-F."/>
            <person name="Hugenholtz P."/>
            <person name="Woyke T."/>
            <person name="Wu D."/>
            <person name="Tindall B."/>
            <person name="Schuetze A."/>
            <person name="Brambilla E."/>
            <person name="Klenk H.-P."/>
            <person name="Eisen J.A."/>
        </authorList>
    </citation>
    <scope>NUCLEOTIDE SEQUENCE [LARGE SCALE GENOMIC DNA]</scope>
    <source>
        <strain evidence="3">ATCC 25205 / DSM 745 / LMG 13164 / NCIMB 1802</strain>
    </source>
</reference>
<gene>
    <name evidence="2" type="ordered locus">Cycma_0120</name>
</gene>
<evidence type="ECO:0008006" key="4">
    <source>
        <dbReference type="Google" id="ProtNLM"/>
    </source>
</evidence>
<feature type="transmembrane region" description="Helical" evidence="1">
    <location>
        <begin position="69"/>
        <end position="91"/>
    </location>
</feature>
<feature type="transmembrane region" description="Helical" evidence="1">
    <location>
        <begin position="114"/>
        <end position="138"/>
    </location>
</feature>
<dbReference type="AlphaFoldDB" id="G0J0I8"/>
<keyword evidence="1" id="KW-1133">Transmembrane helix</keyword>
<dbReference type="EMBL" id="CP002955">
    <property type="protein sequence ID" value="AEL23904.1"/>
    <property type="molecule type" value="Genomic_DNA"/>
</dbReference>
<dbReference type="Proteomes" id="UP000001635">
    <property type="component" value="Chromosome"/>
</dbReference>
<dbReference type="RefSeq" id="WP_014018203.1">
    <property type="nucleotide sequence ID" value="NC_015914.1"/>
</dbReference>